<dbReference type="RefSeq" id="WP_121920150.1">
    <property type="nucleotide sequence ID" value="NZ_CP034145.1"/>
</dbReference>
<organism evidence="8 9">
    <name type="scientific">Haloplanus aerogenes</name>
    <dbReference type="NCBI Taxonomy" id="660522"/>
    <lineage>
        <taxon>Archaea</taxon>
        <taxon>Methanobacteriati</taxon>
        <taxon>Methanobacteriota</taxon>
        <taxon>Stenosarchaea group</taxon>
        <taxon>Halobacteria</taxon>
        <taxon>Halobacteriales</taxon>
        <taxon>Haloferacaceae</taxon>
        <taxon>Haloplanus</taxon>
    </lineage>
</organism>
<dbReference type="PANTHER" id="PTHR32322:SF2">
    <property type="entry name" value="EAMA DOMAIN-CONTAINING PROTEIN"/>
    <property type="match status" value="1"/>
</dbReference>
<keyword evidence="2 5" id="KW-0812">Transmembrane</keyword>
<dbReference type="OrthoDB" id="17861at2157"/>
<reference evidence="7 10" key="2">
    <citation type="submission" date="2018-07" db="EMBL/GenBank/DDBJ databases">
        <title>Genome sequences of Haloplanus aerogenes JCM 16430T.</title>
        <authorList>
            <person name="Kim Y.B."/>
            <person name="Roh S.W."/>
        </authorList>
    </citation>
    <scope>NUCLEOTIDE SEQUENCE [LARGE SCALE GENOMIC DNA]</scope>
    <source>
        <strain evidence="7 10">JCM 16430</strain>
    </source>
</reference>
<dbReference type="Pfam" id="PF00892">
    <property type="entry name" value="EamA"/>
    <property type="match status" value="2"/>
</dbReference>
<evidence type="ECO:0000256" key="1">
    <source>
        <dbReference type="ARBA" id="ARBA00004141"/>
    </source>
</evidence>
<evidence type="ECO:0000313" key="7">
    <source>
        <dbReference type="EMBL" id="AZH26490.1"/>
    </source>
</evidence>
<feature type="transmembrane region" description="Helical" evidence="5">
    <location>
        <begin position="218"/>
        <end position="237"/>
    </location>
</feature>
<feature type="transmembrane region" description="Helical" evidence="5">
    <location>
        <begin position="249"/>
        <end position="268"/>
    </location>
</feature>
<keyword evidence="10" id="KW-1185">Reference proteome</keyword>
<feature type="transmembrane region" description="Helical" evidence="5">
    <location>
        <begin position="154"/>
        <end position="174"/>
    </location>
</feature>
<evidence type="ECO:0000256" key="2">
    <source>
        <dbReference type="ARBA" id="ARBA00022692"/>
    </source>
</evidence>
<dbReference type="EMBL" id="REFS01000003">
    <property type="protein sequence ID" value="RMB18040.1"/>
    <property type="molecule type" value="Genomic_DNA"/>
</dbReference>
<evidence type="ECO:0000313" key="8">
    <source>
        <dbReference type="EMBL" id="RMB18040.1"/>
    </source>
</evidence>
<evidence type="ECO:0000313" key="10">
    <source>
        <dbReference type="Proteomes" id="UP000282007"/>
    </source>
</evidence>
<dbReference type="AlphaFoldDB" id="A0A3M0DBP5"/>
<reference evidence="8" key="3">
    <citation type="submission" date="2018-10" db="EMBL/GenBank/DDBJ databases">
        <authorList>
            <person name="Whitman W."/>
            <person name="Huntemann M."/>
            <person name="Clum A."/>
            <person name="Pillay M."/>
            <person name="Palaniappan K."/>
            <person name="Varghese N."/>
            <person name="Mikhailova N."/>
            <person name="Stamatis D."/>
            <person name="Reddy T."/>
            <person name="Daum C."/>
            <person name="Shapiro N."/>
            <person name="Ivanova N."/>
            <person name="Kyrpides N."/>
            <person name="Woyke T."/>
        </authorList>
    </citation>
    <scope>NUCLEOTIDE SEQUENCE</scope>
    <source>
        <strain evidence="8">CGMCC 1.10124</strain>
    </source>
</reference>
<dbReference type="PANTHER" id="PTHR32322">
    <property type="entry name" value="INNER MEMBRANE TRANSPORTER"/>
    <property type="match status" value="1"/>
</dbReference>
<name>A0A3M0DBP5_9EURY</name>
<feature type="transmembrane region" description="Helical" evidence="5">
    <location>
        <begin position="186"/>
        <end position="206"/>
    </location>
</feature>
<dbReference type="SUPFAM" id="SSF103481">
    <property type="entry name" value="Multidrug resistance efflux transporter EmrE"/>
    <property type="match status" value="2"/>
</dbReference>
<dbReference type="Proteomes" id="UP000282007">
    <property type="component" value="Chromosome"/>
</dbReference>
<dbReference type="GeneID" id="38472504"/>
<feature type="transmembrane region" description="Helical" evidence="5">
    <location>
        <begin position="274"/>
        <end position="290"/>
    </location>
</feature>
<accession>A0A3M0DBP5</accession>
<dbReference type="GO" id="GO:0016020">
    <property type="term" value="C:membrane"/>
    <property type="evidence" value="ECO:0007669"/>
    <property type="project" value="UniProtKB-SubCell"/>
</dbReference>
<proteinExistence type="predicted"/>
<dbReference type="EMBL" id="CP034145">
    <property type="protein sequence ID" value="AZH26490.1"/>
    <property type="molecule type" value="Genomic_DNA"/>
</dbReference>
<dbReference type="InterPro" id="IPR000620">
    <property type="entry name" value="EamA_dom"/>
</dbReference>
<gene>
    <name evidence="8" type="ORF">ATH50_1486</name>
    <name evidence="7" type="ORF">DU502_14420</name>
</gene>
<feature type="domain" description="EamA" evidence="6">
    <location>
        <begin position="8"/>
        <end position="141"/>
    </location>
</feature>
<evidence type="ECO:0000256" key="5">
    <source>
        <dbReference type="SAM" id="Phobius"/>
    </source>
</evidence>
<dbReference type="InterPro" id="IPR037185">
    <property type="entry name" value="EmrE-like"/>
</dbReference>
<dbReference type="Proteomes" id="UP000277326">
    <property type="component" value="Unassembled WGS sequence"/>
</dbReference>
<evidence type="ECO:0000259" key="6">
    <source>
        <dbReference type="Pfam" id="PF00892"/>
    </source>
</evidence>
<feature type="transmembrane region" description="Helical" evidence="5">
    <location>
        <begin position="68"/>
        <end position="87"/>
    </location>
</feature>
<evidence type="ECO:0000256" key="3">
    <source>
        <dbReference type="ARBA" id="ARBA00022989"/>
    </source>
</evidence>
<reference evidence="8 9" key="1">
    <citation type="journal article" date="2015" name="Stand. Genomic Sci.">
        <title>Genomic Encyclopedia of Bacterial and Archaeal Type Strains, Phase III: the genomes of soil and plant-associated and newly described type strains.</title>
        <authorList>
            <person name="Whitman W.B."/>
            <person name="Woyke T."/>
            <person name="Klenk H.P."/>
            <person name="Zhou Y."/>
            <person name="Lilburn T.G."/>
            <person name="Beck B.J."/>
            <person name="De Vos P."/>
            <person name="Vandamme P."/>
            <person name="Eisen J.A."/>
            <person name="Garrity G."/>
            <person name="Hugenholtz P."/>
            <person name="Kyrpides N.C."/>
        </authorList>
    </citation>
    <scope>NUCLEOTIDE SEQUENCE [LARGE SCALE GENOMIC DNA]</scope>
    <source>
        <strain evidence="8 9">CGMCC 1.10124</strain>
    </source>
</reference>
<feature type="transmembrane region" description="Helical" evidence="5">
    <location>
        <begin position="123"/>
        <end position="142"/>
    </location>
</feature>
<evidence type="ECO:0000313" key="9">
    <source>
        <dbReference type="Proteomes" id="UP000277326"/>
    </source>
</evidence>
<feature type="transmembrane region" description="Helical" evidence="5">
    <location>
        <begin position="93"/>
        <end position="116"/>
    </location>
</feature>
<comment type="subcellular location">
    <subcellularLocation>
        <location evidence="1">Membrane</location>
        <topology evidence="1">Multi-pass membrane protein</topology>
    </subcellularLocation>
</comment>
<feature type="domain" description="EamA" evidence="6">
    <location>
        <begin position="158"/>
        <end position="290"/>
    </location>
</feature>
<dbReference type="KEGG" id="haer:DU502_14420"/>
<protein>
    <submittedName>
        <fullName evidence="8">Drug/metabolite transporter (DMT)-like permease</fullName>
    </submittedName>
    <submittedName>
        <fullName evidence="7">EamA/RhaT family transporter</fullName>
    </submittedName>
</protein>
<keyword evidence="3 5" id="KW-1133">Transmembrane helix</keyword>
<dbReference type="InterPro" id="IPR050638">
    <property type="entry name" value="AA-Vitamin_Transporters"/>
</dbReference>
<evidence type="ECO:0000256" key="4">
    <source>
        <dbReference type="ARBA" id="ARBA00023136"/>
    </source>
</evidence>
<sequence>MSRYRNLALFLTLAAIWGSAFMAIKAGLDYFPPVLFAAIRYDVAGVLMLAYAAWVVEDPIPRGRGQWALVAVGSTLLIAGYHVFLFIGESDPAVTSAAAAVIVSLSPVLTTGFARAFLPDERLTAVGIVGLGFGLLGVIVLARPEPGALLTGGVVAKLLVFGAATSFALGSVLTRRIEAQLPIETLEAWSMLGGALLMHAVSLGLGESLAGVTVTVEGMLALAYLSLAASALGFLIYFDLLDRLGAVEINLVSYVAPIFAALSGWLFLDEGLSVATAAGFALIFFGFLLVKRRAIRGELPRLRRALVGED</sequence>
<keyword evidence="4 5" id="KW-0472">Membrane</keyword>
<feature type="transmembrane region" description="Helical" evidence="5">
    <location>
        <begin position="38"/>
        <end position="56"/>
    </location>
</feature>